<dbReference type="Pfam" id="PF00650">
    <property type="entry name" value="CRAL_TRIO"/>
    <property type="match status" value="1"/>
</dbReference>
<dbReference type="AlphaFoldDB" id="A0A835XIP9"/>
<dbReference type="Gene3D" id="3.40.525.10">
    <property type="entry name" value="CRAL-TRIO lipid binding domain"/>
    <property type="match status" value="1"/>
</dbReference>
<gene>
    <name evidence="4" type="ORF">HYH03_017625</name>
</gene>
<dbReference type="PANTHER" id="PTHR47041:SF5">
    <property type="entry name" value="SEC14 CYTOSOLIC FACTOR FAMILY PROTEIN"/>
    <property type="match status" value="1"/>
</dbReference>
<evidence type="ECO:0000259" key="3">
    <source>
        <dbReference type="Pfam" id="PF00650"/>
    </source>
</evidence>
<feature type="domain" description="CRAL-TRIO" evidence="3">
    <location>
        <begin position="395"/>
        <end position="458"/>
    </location>
</feature>
<reference evidence="4" key="1">
    <citation type="journal article" date="2020" name="bioRxiv">
        <title>Comparative genomics of Chlamydomonas.</title>
        <authorList>
            <person name="Craig R.J."/>
            <person name="Hasan A.R."/>
            <person name="Ness R.W."/>
            <person name="Keightley P.D."/>
        </authorList>
    </citation>
    <scope>NUCLEOTIDE SEQUENCE</scope>
    <source>
        <strain evidence="4">CCAP 11/70</strain>
    </source>
</reference>
<dbReference type="EMBL" id="JAEHOE010000174">
    <property type="protein sequence ID" value="KAG2483518.1"/>
    <property type="molecule type" value="Genomic_DNA"/>
</dbReference>
<dbReference type="PANTHER" id="PTHR47041">
    <property type="entry name" value="SEC14 CYTOSOLIC FACTOR FAMILY PROTEIN / PHOSPHOGLYCERIDE TRANSFER FAMILY PROTEIN"/>
    <property type="match status" value="1"/>
</dbReference>
<sequence>MFGLLGKILLLGAARHFAKRSTAAVETAALVLVLNERRLGRGPKRDLLLRAAHDIVVPAAVIKVVRLCKRLAGGGGPRRPGPGFGPLGPLGLAAQPGTAPMAAEEAAAAAAEGGADAGDPLAAAAVGAVAVPQFKRQLPAMPRPVPKLEWGLLQIPEVAPEYEGWVAVLRNVMAQQNLRLPPGFDPDGLELTRYLLYCGLLAAKNPQDALRAVAATAVRVTGTLNWRAEYPFMAPAEFKEWEDVTWWEGPDEDGTMWLHMHLPAAVKRCSRGEGRQCIQAIISQLEYCTRVMLVGQAAADAAARMAAAAAAAAVARAEVTAAYSATEDEIAAAAANQKRRAKLGLGTVSDVGGRHRRGPLDGTSGGGAATANGQPVFRLDDRIRVVVVGTGSNVRQSLRLFPLLRDFARLVQRHYPGRLRAMYLADMPRGARMGISMVLNLLSAETRQKVKVCKVEDLPDSIASALMAREAQLREAASTASQLSHVAPPPSTPPPGPATPPRLAAVGARLAAPPSCGHSEIESDHETLYGDVHELYGTRNVYDAHGVYAGGGATSGAGGRLAAVLRRPGQGLVALLVRVLPALLATALAAMACLTYQAMLARP</sequence>
<dbReference type="SUPFAM" id="SSF52087">
    <property type="entry name" value="CRAL/TRIO domain"/>
    <property type="match status" value="1"/>
</dbReference>
<evidence type="ECO:0000256" key="2">
    <source>
        <dbReference type="SAM" id="Phobius"/>
    </source>
</evidence>
<dbReference type="InterPro" id="IPR001251">
    <property type="entry name" value="CRAL-TRIO_dom"/>
</dbReference>
<name>A0A835XIP9_9CHLO</name>
<keyword evidence="2" id="KW-1133">Transmembrane helix</keyword>
<evidence type="ECO:0000256" key="1">
    <source>
        <dbReference type="SAM" id="MobiDB-lite"/>
    </source>
</evidence>
<feature type="region of interest" description="Disordered" evidence="1">
    <location>
        <begin position="477"/>
        <end position="501"/>
    </location>
</feature>
<dbReference type="OrthoDB" id="543808at2759"/>
<dbReference type="CDD" id="cd00170">
    <property type="entry name" value="SEC14"/>
    <property type="match status" value="1"/>
</dbReference>
<keyword evidence="5" id="KW-1185">Reference proteome</keyword>
<dbReference type="InterPro" id="IPR036865">
    <property type="entry name" value="CRAL-TRIO_dom_sf"/>
</dbReference>
<feature type="transmembrane region" description="Helical" evidence="2">
    <location>
        <begin position="575"/>
        <end position="596"/>
    </location>
</feature>
<keyword evidence="2" id="KW-0472">Membrane</keyword>
<keyword evidence="2" id="KW-0812">Transmembrane</keyword>
<dbReference type="Proteomes" id="UP000612055">
    <property type="component" value="Unassembled WGS sequence"/>
</dbReference>
<feature type="region of interest" description="Disordered" evidence="1">
    <location>
        <begin position="352"/>
        <end position="371"/>
    </location>
</feature>
<protein>
    <recommendedName>
        <fullName evidence="3">CRAL-TRIO domain-containing protein</fullName>
    </recommendedName>
</protein>
<feature type="compositionally biased region" description="Pro residues" evidence="1">
    <location>
        <begin position="487"/>
        <end position="500"/>
    </location>
</feature>
<proteinExistence type="predicted"/>
<comment type="caution">
    <text evidence="4">The sequence shown here is derived from an EMBL/GenBank/DDBJ whole genome shotgun (WGS) entry which is preliminary data.</text>
</comment>
<evidence type="ECO:0000313" key="5">
    <source>
        <dbReference type="Proteomes" id="UP000612055"/>
    </source>
</evidence>
<evidence type="ECO:0000313" key="4">
    <source>
        <dbReference type="EMBL" id="KAG2483518.1"/>
    </source>
</evidence>
<organism evidence="4 5">
    <name type="scientific">Edaphochlamys debaryana</name>
    <dbReference type="NCBI Taxonomy" id="47281"/>
    <lineage>
        <taxon>Eukaryota</taxon>
        <taxon>Viridiplantae</taxon>
        <taxon>Chlorophyta</taxon>
        <taxon>core chlorophytes</taxon>
        <taxon>Chlorophyceae</taxon>
        <taxon>CS clade</taxon>
        <taxon>Chlamydomonadales</taxon>
        <taxon>Chlamydomonadales incertae sedis</taxon>
        <taxon>Edaphochlamys</taxon>
    </lineage>
</organism>
<accession>A0A835XIP9</accession>